<dbReference type="Pfam" id="PF08238">
    <property type="entry name" value="Sel1"/>
    <property type="match status" value="3"/>
</dbReference>
<proteinExistence type="predicted"/>
<organism evidence="1 2">
    <name type="scientific">Cetraspora pellucida</name>
    <dbReference type="NCBI Taxonomy" id="1433469"/>
    <lineage>
        <taxon>Eukaryota</taxon>
        <taxon>Fungi</taxon>
        <taxon>Fungi incertae sedis</taxon>
        <taxon>Mucoromycota</taxon>
        <taxon>Glomeromycotina</taxon>
        <taxon>Glomeromycetes</taxon>
        <taxon>Diversisporales</taxon>
        <taxon>Gigasporaceae</taxon>
        <taxon>Cetraspora</taxon>
    </lineage>
</organism>
<gene>
    <name evidence="1" type="ORF">CPELLU_LOCUS1045</name>
</gene>
<sequence>MIGLQVKCYSYTRLNPDIMEETKFENIQNFEFNNFIDFNFNELVTNSNLNELLVDSNLNEVFTLNEILKDSKKLSNPIFSLENCDNMILLNLFNHFFEIFNKHYAPVYVVNMLKQYFKDYNLNPVDIFQKLINLQCISFFTSLIGYFGQFGIGTDVNYQLAISSYIHASKFILNTSTSTSCDVLLCNLVRNNRFISQISLAYLYFSGIGVKEDINLAFSLYNDAAINNFGLAQFFVGQCFENGYGDDYYDDYNYDDYNDDYYD</sequence>
<evidence type="ECO:0000313" key="1">
    <source>
        <dbReference type="EMBL" id="CAG8470422.1"/>
    </source>
</evidence>
<reference evidence="1" key="1">
    <citation type="submission" date="2021-06" db="EMBL/GenBank/DDBJ databases">
        <authorList>
            <person name="Kallberg Y."/>
            <person name="Tangrot J."/>
            <person name="Rosling A."/>
        </authorList>
    </citation>
    <scope>NUCLEOTIDE SEQUENCE</scope>
    <source>
        <strain evidence="1">FL966</strain>
    </source>
</reference>
<keyword evidence="2" id="KW-1185">Reference proteome</keyword>
<accession>A0A9N8W1Q7</accession>
<evidence type="ECO:0000313" key="2">
    <source>
        <dbReference type="Proteomes" id="UP000789759"/>
    </source>
</evidence>
<dbReference type="OrthoDB" id="2428957at2759"/>
<comment type="caution">
    <text evidence="1">The sequence shown here is derived from an EMBL/GenBank/DDBJ whole genome shotgun (WGS) entry which is preliminary data.</text>
</comment>
<dbReference type="EMBL" id="CAJVQA010000353">
    <property type="protein sequence ID" value="CAG8470422.1"/>
    <property type="molecule type" value="Genomic_DNA"/>
</dbReference>
<protein>
    <submittedName>
        <fullName evidence="1">14012_t:CDS:1</fullName>
    </submittedName>
</protein>
<dbReference type="InterPro" id="IPR006597">
    <property type="entry name" value="Sel1-like"/>
</dbReference>
<dbReference type="AlphaFoldDB" id="A0A9N8W1Q7"/>
<dbReference type="Gene3D" id="1.25.40.10">
    <property type="entry name" value="Tetratricopeptide repeat domain"/>
    <property type="match status" value="1"/>
</dbReference>
<dbReference type="InterPro" id="IPR011990">
    <property type="entry name" value="TPR-like_helical_dom_sf"/>
</dbReference>
<dbReference type="SUPFAM" id="SSF81901">
    <property type="entry name" value="HCP-like"/>
    <property type="match status" value="1"/>
</dbReference>
<dbReference type="Proteomes" id="UP000789759">
    <property type="component" value="Unassembled WGS sequence"/>
</dbReference>
<name>A0A9N8W1Q7_9GLOM</name>